<accession>A0A1G4BS92</accession>
<dbReference type="EMBL" id="MJBS01000003">
    <property type="protein sequence ID" value="OHF04195.1"/>
    <property type="molecule type" value="Genomic_DNA"/>
</dbReference>
<reference evidence="4 5" key="1">
    <citation type="submission" date="2016-09" db="EMBL/GenBank/DDBJ databases">
        <authorList>
            <person name="Capua I."/>
            <person name="De Benedictis P."/>
            <person name="Joannis T."/>
            <person name="Lombin L.H."/>
            <person name="Cattoli G."/>
        </authorList>
    </citation>
    <scope>NUCLEOTIDE SEQUENCE [LARGE SCALE GENOMIC DNA]</scope>
    <source>
        <strain evidence="4 5">IMI 309357</strain>
    </source>
</reference>
<gene>
    <name evidence="4" type="ORF">CORC01_00534</name>
</gene>
<feature type="transmembrane region" description="Helical" evidence="3">
    <location>
        <begin position="440"/>
        <end position="460"/>
    </location>
</feature>
<feature type="region of interest" description="Disordered" evidence="2">
    <location>
        <begin position="284"/>
        <end position="320"/>
    </location>
</feature>
<keyword evidence="3" id="KW-0472">Membrane</keyword>
<keyword evidence="3" id="KW-0812">Transmembrane</keyword>
<feature type="compositionally biased region" description="Basic and acidic residues" evidence="2">
    <location>
        <begin position="291"/>
        <end position="305"/>
    </location>
</feature>
<dbReference type="GeneID" id="34553701"/>
<sequence length="495" mass="56149">MMEATANPLPALLGWDDASSSFRTATHNVDIEANRQSFPFLYADIDQPDILKSSAETLQHNATAFIQQHYQLEHDIDIVLALKLVNHWDRAWATCGLDSAFLLLAAYKPELVIRLHVLLRDFMRLKDVDDLFPSFKSYNYASRGDHALFLLENQTLVHYPYNYDWSKAFNAWKDDTSLSQLRDRLGAFQTGLQKPRESWMVLKKMTEDVEREIPLQVMEQLRQSLEATFGFFDKKIEDCRNTITALERDEEAKRSLVPEPGIFKTPSISSAIEVVSIDMSKLRPRTAQAKGPDHGPKKLQKEPRRMGRGGNNMASKKRSAAQEPKLWRTLGLSLVTWLVVVSLPFIVLATFLCEAAEGVPMYDSNFHSTLSQQLLGFGGLYAIVKPQLMQWFNTLGWLTGEGKPPKGIETKWPITFNGLVILAFVTLLASSPIYPYYPQSSIPLGAFAAICANIATLLIIEDTESQIVEQEYRIEEQSDEILDLNYELEGLRRRG</sequence>
<organism evidence="4 5">
    <name type="scientific">Colletotrichum orchidophilum</name>
    <dbReference type="NCBI Taxonomy" id="1209926"/>
    <lineage>
        <taxon>Eukaryota</taxon>
        <taxon>Fungi</taxon>
        <taxon>Dikarya</taxon>
        <taxon>Ascomycota</taxon>
        <taxon>Pezizomycotina</taxon>
        <taxon>Sordariomycetes</taxon>
        <taxon>Hypocreomycetidae</taxon>
        <taxon>Glomerellales</taxon>
        <taxon>Glomerellaceae</taxon>
        <taxon>Colletotrichum</taxon>
    </lineage>
</organism>
<feature type="coiled-coil region" evidence="1">
    <location>
        <begin position="460"/>
        <end position="494"/>
    </location>
</feature>
<evidence type="ECO:0000256" key="1">
    <source>
        <dbReference type="SAM" id="Coils"/>
    </source>
</evidence>
<comment type="caution">
    <text evidence="4">The sequence shown here is derived from an EMBL/GenBank/DDBJ whole genome shotgun (WGS) entry which is preliminary data.</text>
</comment>
<name>A0A1G4BS92_9PEZI</name>
<dbReference type="RefSeq" id="XP_022481330.1">
    <property type="nucleotide sequence ID" value="XM_022612191.1"/>
</dbReference>
<dbReference type="Proteomes" id="UP000176998">
    <property type="component" value="Unassembled WGS sequence"/>
</dbReference>
<keyword evidence="5" id="KW-1185">Reference proteome</keyword>
<keyword evidence="3" id="KW-1133">Transmembrane helix</keyword>
<evidence type="ECO:0000313" key="4">
    <source>
        <dbReference type="EMBL" id="OHF04195.1"/>
    </source>
</evidence>
<protein>
    <submittedName>
        <fullName evidence="4">Uncharacterized protein</fullName>
    </submittedName>
</protein>
<dbReference type="AlphaFoldDB" id="A0A1G4BS92"/>
<evidence type="ECO:0000256" key="3">
    <source>
        <dbReference type="SAM" id="Phobius"/>
    </source>
</evidence>
<proteinExistence type="predicted"/>
<feature type="transmembrane region" description="Helical" evidence="3">
    <location>
        <begin position="414"/>
        <end position="434"/>
    </location>
</feature>
<dbReference type="OrthoDB" id="6133115at2759"/>
<evidence type="ECO:0000256" key="2">
    <source>
        <dbReference type="SAM" id="MobiDB-lite"/>
    </source>
</evidence>
<feature type="transmembrane region" description="Helical" evidence="3">
    <location>
        <begin position="326"/>
        <end position="352"/>
    </location>
</feature>
<keyword evidence="1" id="KW-0175">Coiled coil</keyword>
<evidence type="ECO:0000313" key="5">
    <source>
        <dbReference type="Proteomes" id="UP000176998"/>
    </source>
</evidence>